<evidence type="ECO:0000313" key="2">
    <source>
        <dbReference type="Proteomes" id="UP000639338"/>
    </source>
</evidence>
<gene>
    <name evidence="1" type="ORF">HCN44_010362</name>
</gene>
<accession>A0A835CRX8</accession>
<dbReference type="OrthoDB" id="2357150at2759"/>
<keyword evidence="2" id="KW-1185">Reference proteome</keyword>
<organism evidence="1 2">
    <name type="scientific">Aphidius gifuensis</name>
    <name type="common">Parasitoid wasp</name>
    <dbReference type="NCBI Taxonomy" id="684658"/>
    <lineage>
        <taxon>Eukaryota</taxon>
        <taxon>Metazoa</taxon>
        <taxon>Ecdysozoa</taxon>
        <taxon>Arthropoda</taxon>
        <taxon>Hexapoda</taxon>
        <taxon>Insecta</taxon>
        <taxon>Pterygota</taxon>
        <taxon>Neoptera</taxon>
        <taxon>Endopterygota</taxon>
        <taxon>Hymenoptera</taxon>
        <taxon>Apocrita</taxon>
        <taxon>Ichneumonoidea</taxon>
        <taxon>Braconidae</taxon>
        <taxon>Aphidiinae</taxon>
        <taxon>Aphidius</taxon>
    </lineage>
</organism>
<sequence length="129" mass="14746">MFAQLNHHLACLIIRRTKREQDSWTEDGRLCAPLLLTTMHCSPIDTVKYRGSQAAHVLQDSIRNDVKRLTDQVINFANDTTKNSPIRLLLSTELAEFHQISEQVFPASLHHHVWIGIVNKPKPLKSQNS</sequence>
<dbReference type="Proteomes" id="UP000639338">
    <property type="component" value="Unassembled WGS sequence"/>
</dbReference>
<protein>
    <submittedName>
        <fullName evidence="1">Uncharacterized protein</fullName>
    </submittedName>
</protein>
<name>A0A835CRX8_APHGI</name>
<reference evidence="1 2" key="1">
    <citation type="submission" date="2020-08" db="EMBL/GenBank/DDBJ databases">
        <title>Aphidius gifuensis genome sequencing and assembly.</title>
        <authorList>
            <person name="Du Z."/>
        </authorList>
    </citation>
    <scope>NUCLEOTIDE SEQUENCE [LARGE SCALE GENOMIC DNA]</scope>
    <source>
        <strain evidence="1">YNYX2018</strain>
        <tissue evidence="1">Adults</tissue>
    </source>
</reference>
<evidence type="ECO:0000313" key="1">
    <source>
        <dbReference type="EMBL" id="KAF7993767.1"/>
    </source>
</evidence>
<dbReference type="AlphaFoldDB" id="A0A835CRX8"/>
<comment type="caution">
    <text evidence="1">The sequence shown here is derived from an EMBL/GenBank/DDBJ whole genome shotgun (WGS) entry which is preliminary data.</text>
</comment>
<dbReference type="EMBL" id="JACMRX010000003">
    <property type="protein sequence ID" value="KAF7993767.1"/>
    <property type="molecule type" value="Genomic_DNA"/>
</dbReference>
<proteinExistence type="predicted"/>